<keyword evidence="9" id="KW-1185">Reference proteome</keyword>
<evidence type="ECO:0000256" key="1">
    <source>
        <dbReference type="ARBA" id="ARBA00010718"/>
    </source>
</evidence>
<dbReference type="RefSeq" id="WP_056966119.1">
    <property type="nucleotide sequence ID" value="NZ_AYYQ01000029.1"/>
</dbReference>
<dbReference type="InterPro" id="IPR036398">
    <property type="entry name" value="CA_dom_sf"/>
</dbReference>
<organism evidence="8 9">
    <name type="scientific">Apilactobacillus ozensis DSM 23829 = JCM 17196</name>
    <dbReference type="NCBI Taxonomy" id="1423781"/>
    <lineage>
        <taxon>Bacteria</taxon>
        <taxon>Bacillati</taxon>
        <taxon>Bacillota</taxon>
        <taxon>Bacilli</taxon>
        <taxon>Lactobacillales</taxon>
        <taxon>Lactobacillaceae</taxon>
        <taxon>Apilactobacillus</taxon>
    </lineage>
</organism>
<keyword evidence="5" id="KW-0456">Lyase</keyword>
<dbReference type="InterPro" id="IPR041891">
    <property type="entry name" value="Alpha_CA_prokaryot-like"/>
</dbReference>
<dbReference type="Pfam" id="PF00194">
    <property type="entry name" value="Carb_anhydrase"/>
    <property type="match status" value="1"/>
</dbReference>
<dbReference type="PROSITE" id="PS51144">
    <property type="entry name" value="ALPHA_CA_2"/>
    <property type="match status" value="1"/>
</dbReference>
<dbReference type="EMBL" id="AYYQ01000029">
    <property type="protein sequence ID" value="KRM68242.1"/>
    <property type="molecule type" value="Genomic_DNA"/>
</dbReference>
<dbReference type="Proteomes" id="UP000052012">
    <property type="component" value="Unassembled WGS sequence"/>
</dbReference>
<dbReference type="Gene3D" id="3.10.200.10">
    <property type="entry name" value="Alpha carbonic anhydrase"/>
    <property type="match status" value="1"/>
</dbReference>
<name>A0A0R2AP12_9LACO</name>
<evidence type="ECO:0000256" key="6">
    <source>
        <dbReference type="ARBA" id="ARBA00048348"/>
    </source>
</evidence>
<comment type="caution">
    <text evidence="8">The sequence shown here is derived from an EMBL/GenBank/DDBJ whole genome shotgun (WGS) entry which is preliminary data.</text>
</comment>
<proteinExistence type="inferred from homology"/>
<keyword evidence="4" id="KW-0862">Zinc</keyword>
<dbReference type="AlphaFoldDB" id="A0A0R2AP12"/>
<evidence type="ECO:0000256" key="3">
    <source>
        <dbReference type="ARBA" id="ARBA00022723"/>
    </source>
</evidence>
<evidence type="ECO:0000259" key="7">
    <source>
        <dbReference type="PROSITE" id="PS51144"/>
    </source>
</evidence>
<comment type="catalytic activity">
    <reaction evidence="6">
        <text>hydrogencarbonate + H(+) = CO2 + H2O</text>
        <dbReference type="Rhea" id="RHEA:10748"/>
        <dbReference type="ChEBI" id="CHEBI:15377"/>
        <dbReference type="ChEBI" id="CHEBI:15378"/>
        <dbReference type="ChEBI" id="CHEBI:16526"/>
        <dbReference type="ChEBI" id="CHEBI:17544"/>
        <dbReference type="EC" id="4.2.1.1"/>
    </reaction>
</comment>
<dbReference type="PANTHER" id="PTHR18952:SF265">
    <property type="entry name" value="CARBONIC ANHYDRASE"/>
    <property type="match status" value="1"/>
</dbReference>
<sequence>MLNYDNQNGWPNQLGNYQSPIDLNTEVSTKYDDNLAISSDMYYQLTQEINDSTTIRLLGHGNATIFNRKFTFQQLHFHLPSEHTIDGKTNPLEIHLVHTNAIGQTVVVAIMVNKGNSNADLQAIINHFNNKEDQSVNISTNQWIPSLAKGFHYLGSLTTPPLTEGVEWLVITNSQITVSDNQLAWFHKNFTHNNRKTQPLFERKIEWYK</sequence>
<dbReference type="GO" id="GO:0004089">
    <property type="term" value="F:carbonate dehydratase activity"/>
    <property type="evidence" value="ECO:0007669"/>
    <property type="project" value="UniProtKB-EC"/>
</dbReference>
<gene>
    <name evidence="8" type="ORF">FD06_GL001263</name>
</gene>
<keyword evidence="3" id="KW-0479">Metal-binding</keyword>
<evidence type="ECO:0000256" key="2">
    <source>
        <dbReference type="ARBA" id="ARBA00012925"/>
    </source>
</evidence>
<dbReference type="PANTHER" id="PTHR18952">
    <property type="entry name" value="CARBONIC ANHYDRASE"/>
    <property type="match status" value="1"/>
</dbReference>
<dbReference type="GO" id="GO:0008270">
    <property type="term" value="F:zinc ion binding"/>
    <property type="evidence" value="ECO:0007669"/>
    <property type="project" value="InterPro"/>
</dbReference>
<dbReference type="InterPro" id="IPR001148">
    <property type="entry name" value="CA_dom"/>
</dbReference>
<dbReference type="EC" id="4.2.1.1" evidence="2"/>
<dbReference type="PATRIC" id="fig|1423781.4.peg.1309"/>
<evidence type="ECO:0000313" key="8">
    <source>
        <dbReference type="EMBL" id="KRM68242.1"/>
    </source>
</evidence>
<evidence type="ECO:0000313" key="9">
    <source>
        <dbReference type="Proteomes" id="UP000052012"/>
    </source>
</evidence>
<feature type="domain" description="Alpha-carbonic anhydrase" evidence="7">
    <location>
        <begin position="1"/>
        <end position="209"/>
    </location>
</feature>
<dbReference type="SUPFAM" id="SSF51069">
    <property type="entry name" value="Carbonic anhydrase"/>
    <property type="match status" value="1"/>
</dbReference>
<dbReference type="STRING" id="1423781.FD06_GL001263"/>
<dbReference type="CDD" id="cd03124">
    <property type="entry name" value="alpha_CA_prokaryotic_like"/>
    <property type="match status" value="1"/>
</dbReference>
<protein>
    <recommendedName>
        <fullName evidence="2">carbonic anhydrase</fullName>
        <ecNumber evidence="2">4.2.1.1</ecNumber>
    </recommendedName>
</protein>
<dbReference type="SMART" id="SM01057">
    <property type="entry name" value="Carb_anhydrase"/>
    <property type="match status" value="1"/>
</dbReference>
<comment type="similarity">
    <text evidence="1">Belongs to the alpha-carbonic anhydrase family.</text>
</comment>
<accession>A0A0R2AP12</accession>
<dbReference type="OrthoDB" id="5327615at2"/>
<dbReference type="InterPro" id="IPR023561">
    <property type="entry name" value="Carbonic_anhydrase_a-class"/>
</dbReference>
<reference evidence="8 9" key="1">
    <citation type="journal article" date="2015" name="Genome Announc.">
        <title>Expanding the biotechnology potential of lactobacilli through comparative genomics of 213 strains and associated genera.</title>
        <authorList>
            <person name="Sun Z."/>
            <person name="Harris H.M."/>
            <person name="McCann A."/>
            <person name="Guo C."/>
            <person name="Argimon S."/>
            <person name="Zhang W."/>
            <person name="Yang X."/>
            <person name="Jeffery I.B."/>
            <person name="Cooney J.C."/>
            <person name="Kagawa T.F."/>
            <person name="Liu W."/>
            <person name="Song Y."/>
            <person name="Salvetti E."/>
            <person name="Wrobel A."/>
            <person name="Rasinkangas P."/>
            <person name="Parkhill J."/>
            <person name="Rea M.C."/>
            <person name="O'Sullivan O."/>
            <person name="Ritari J."/>
            <person name="Douillard F.P."/>
            <person name="Paul Ross R."/>
            <person name="Yang R."/>
            <person name="Briner A.E."/>
            <person name="Felis G.E."/>
            <person name="de Vos W.M."/>
            <person name="Barrangou R."/>
            <person name="Klaenhammer T.R."/>
            <person name="Caufield P.W."/>
            <person name="Cui Y."/>
            <person name="Zhang H."/>
            <person name="O'Toole P.W."/>
        </authorList>
    </citation>
    <scope>NUCLEOTIDE SEQUENCE [LARGE SCALE GENOMIC DNA]</scope>
    <source>
        <strain evidence="8 9">DSM 23829</strain>
    </source>
</reference>
<evidence type="ECO:0000256" key="4">
    <source>
        <dbReference type="ARBA" id="ARBA00022833"/>
    </source>
</evidence>
<evidence type="ECO:0000256" key="5">
    <source>
        <dbReference type="ARBA" id="ARBA00023239"/>
    </source>
</evidence>